<dbReference type="PANTHER" id="PTHR43792">
    <property type="entry name" value="GNAT FAMILY, PUTATIVE (AFU_ORTHOLOGUE AFUA_3G00765)-RELATED-RELATED"/>
    <property type="match status" value="1"/>
</dbReference>
<dbReference type="Pfam" id="PF13302">
    <property type="entry name" value="Acetyltransf_3"/>
    <property type="match status" value="1"/>
</dbReference>
<keyword evidence="6" id="KW-1185">Reference proteome</keyword>
<comment type="similarity">
    <text evidence="3">Belongs to the acetyltransferase family. RimJ subfamily.</text>
</comment>
<evidence type="ECO:0000256" key="3">
    <source>
        <dbReference type="ARBA" id="ARBA00038502"/>
    </source>
</evidence>
<dbReference type="InterPro" id="IPR000182">
    <property type="entry name" value="GNAT_dom"/>
</dbReference>
<dbReference type="RefSeq" id="WP_406771023.1">
    <property type="nucleotide sequence ID" value="NZ_JBJHZZ010000022.1"/>
</dbReference>
<dbReference type="InterPro" id="IPR051531">
    <property type="entry name" value="N-acetyltransferase"/>
</dbReference>
<accession>A0ABW8T9K5</accession>
<evidence type="ECO:0000313" key="6">
    <source>
        <dbReference type="Proteomes" id="UP001623591"/>
    </source>
</evidence>
<reference evidence="5 6" key="1">
    <citation type="submission" date="2024-11" db="EMBL/GenBank/DDBJ databases">
        <authorList>
            <person name="Heng Y.C."/>
            <person name="Lim A.C.H."/>
            <person name="Lee J.K.Y."/>
            <person name="Kittelmann S."/>
        </authorList>
    </citation>
    <scope>NUCLEOTIDE SEQUENCE [LARGE SCALE GENOMIC DNA]</scope>
    <source>
        <strain evidence="5 6">WILCCON 0185</strain>
    </source>
</reference>
<sequence length="183" mass="21423">MGIRIRANRVFLRNFVKNDLIDLHDYCSQEGVGELAGWPHHENIRQSEKVLNAFIENEKQLAIVYKENNKVIGHISIHDDSEDAKEDTKELGYALNRDYWNRGLMTEVLNAVLEYLFLNGICNVYACCFQNNEGSKHLIEKCGFSFEKEGTYYAKLMDKTFDTYEFVFTKDCWTSRNQIKEQN</sequence>
<comment type="caution">
    <text evidence="5">The sequence shown here is derived from an EMBL/GenBank/DDBJ whole genome shotgun (WGS) entry which is preliminary data.</text>
</comment>
<dbReference type="CDD" id="cd04301">
    <property type="entry name" value="NAT_SF"/>
    <property type="match status" value="1"/>
</dbReference>
<evidence type="ECO:0000259" key="4">
    <source>
        <dbReference type="PROSITE" id="PS51186"/>
    </source>
</evidence>
<evidence type="ECO:0000256" key="1">
    <source>
        <dbReference type="ARBA" id="ARBA00022679"/>
    </source>
</evidence>
<dbReference type="Proteomes" id="UP001623591">
    <property type="component" value="Unassembled WGS sequence"/>
</dbReference>
<dbReference type="EC" id="2.3.-.-" evidence="5"/>
<dbReference type="EMBL" id="JBJHZZ010000022">
    <property type="protein sequence ID" value="MFL0248595.1"/>
    <property type="molecule type" value="Genomic_DNA"/>
</dbReference>
<dbReference type="Gene3D" id="3.40.630.30">
    <property type="match status" value="1"/>
</dbReference>
<dbReference type="PANTHER" id="PTHR43792:SF8">
    <property type="entry name" value="[RIBOSOMAL PROTEIN US5]-ALANINE N-ACETYLTRANSFERASE"/>
    <property type="match status" value="1"/>
</dbReference>
<evidence type="ECO:0000313" key="5">
    <source>
        <dbReference type="EMBL" id="MFL0248595.1"/>
    </source>
</evidence>
<name>A0ABW8T9K5_9CLOT</name>
<feature type="domain" description="N-acetyltransferase" evidence="4">
    <location>
        <begin position="10"/>
        <end position="162"/>
    </location>
</feature>
<organism evidence="5 6">
    <name type="scientific">Candidatus Clostridium stratigraminis</name>
    <dbReference type="NCBI Taxonomy" id="3381661"/>
    <lineage>
        <taxon>Bacteria</taxon>
        <taxon>Bacillati</taxon>
        <taxon>Bacillota</taxon>
        <taxon>Clostridia</taxon>
        <taxon>Eubacteriales</taxon>
        <taxon>Clostridiaceae</taxon>
        <taxon>Clostridium</taxon>
    </lineage>
</organism>
<dbReference type="InterPro" id="IPR016181">
    <property type="entry name" value="Acyl_CoA_acyltransferase"/>
</dbReference>
<dbReference type="GO" id="GO:0016746">
    <property type="term" value="F:acyltransferase activity"/>
    <property type="evidence" value="ECO:0007669"/>
    <property type="project" value="UniProtKB-KW"/>
</dbReference>
<proteinExistence type="inferred from homology"/>
<evidence type="ECO:0000256" key="2">
    <source>
        <dbReference type="ARBA" id="ARBA00023315"/>
    </source>
</evidence>
<keyword evidence="2 5" id="KW-0012">Acyltransferase</keyword>
<protein>
    <submittedName>
        <fullName evidence="5">GNAT family N-acetyltransferase</fullName>
        <ecNumber evidence="5">2.3.-.-</ecNumber>
    </submittedName>
</protein>
<keyword evidence="1 5" id="KW-0808">Transferase</keyword>
<gene>
    <name evidence="5" type="ORF">ACJDUG_16750</name>
</gene>
<dbReference type="PROSITE" id="PS51186">
    <property type="entry name" value="GNAT"/>
    <property type="match status" value="1"/>
</dbReference>
<dbReference type="SUPFAM" id="SSF55729">
    <property type="entry name" value="Acyl-CoA N-acyltransferases (Nat)"/>
    <property type="match status" value="1"/>
</dbReference>